<dbReference type="PANTHER" id="PTHR39341">
    <property type="entry name" value="BSL7085 PROTEIN"/>
    <property type="match status" value="1"/>
</dbReference>
<dbReference type="PANTHER" id="PTHR39341:SF1">
    <property type="entry name" value="DUF1858 DOMAIN-CONTAINING PROTEIN"/>
    <property type="match status" value="1"/>
</dbReference>
<dbReference type="KEGG" id="dmt:DESME_02910"/>
<dbReference type="InterPro" id="IPR038062">
    <property type="entry name" value="ScdA-like_N_sf"/>
</dbReference>
<organism evidence="2 3">
    <name type="scientific">Desulfitobacterium metallireducens DSM 15288</name>
    <dbReference type="NCBI Taxonomy" id="871968"/>
    <lineage>
        <taxon>Bacteria</taxon>
        <taxon>Bacillati</taxon>
        <taxon>Bacillota</taxon>
        <taxon>Clostridia</taxon>
        <taxon>Eubacteriales</taxon>
        <taxon>Desulfitobacteriaceae</taxon>
        <taxon>Desulfitobacterium</taxon>
    </lineage>
</organism>
<proteinExistence type="predicted"/>
<dbReference type="InterPro" id="IPR015077">
    <property type="entry name" value="DUF1858"/>
</dbReference>
<evidence type="ECO:0000313" key="2">
    <source>
        <dbReference type="EMBL" id="AHF06125.1"/>
    </source>
</evidence>
<dbReference type="InterPro" id="IPR023883">
    <property type="entry name" value="CHP03980_redox-disulphide"/>
</dbReference>
<evidence type="ECO:0000259" key="1">
    <source>
        <dbReference type="Pfam" id="PF08984"/>
    </source>
</evidence>
<name>W0E5I4_9FIRM</name>
<dbReference type="AlphaFoldDB" id="W0E5I4"/>
<accession>W0E5I4</accession>
<evidence type="ECO:0000313" key="3">
    <source>
        <dbReference type="Proteomes" id="UP000010847"/>
    </source>
</evidence>
<protein>
    <submittedName>
        <fullName evidence="2">Disulfide oxidoreductase</fullName>
    </submittedName>
</protein>
<dbReference type="Pfam" id="PF08984">
    <property type="entry name" value="DUF1858"/>
    <property type="match status" value="1"/>
</dbReference>
<gene>
    <name evidence="2" type="ORF">DESME_02910</name>
</gene>
<keyword evidence="3" id="KW-1185">Reference proteome</keyword>
<dbReference type="Gene3D" id="1.10.3910.10">
    <property type="entry name" value="SP0561-like"/>
    <property type="match status" value="1"/>
</dbReference>
<dbReference type="EMBL" id="CP007032">
    <property type="protein sequence ID" value="AHF06125.1"/>
    <property type="molecule type" value="Genomic_DNA"/>
</dbReference>
<dbReference type="SUPFAM" id="SSF140683">
    <property type="entry name" value="SP0561-like"/>
    <property type="match status" value="1"/>
</dbReference>
<reference evidence="2 3" key="1">
    <citation type="submission" date="2013-12" db="EMBL/GenBank/DDBJ databases">
        <authorList>
            <consortium name="DOE Joint Genome Institute"/>
            <person name="Smidt H."/>
            <person name="Huntemann M."/>
            <person name="Han J."/>
            <person name="Chen A."/>
            <person name="Kyrpides N."/>
            <person name="Mavromatis K."/>
            <person name="Markowitz V."/>
            <person name="Palaniappan K."/>
            <person name="Ivanova N."/>
            <person name="Schaumberg A."/>
            <person name="Pati A."/>
            <person name="Liolios K."/>
            <person name="Nordberg H.P."/>
            <person name="Cantor M.N."/>
            <person name="Hua S.X."/>
            <person name="Woyke T."/>
        </authorList>
    </citation>
    <scope>NUCLEOTIDE SEQUENCE [LARGE SCALE GENOMIC DNA]</scope>
    <source>
        <strain evidence="3">DSM 15288</strain>
    </source>
</reference>
<dbReference type="RefSeq" id="WP_006717463.1">
    <property type="nucleotide sequence ID" value="NZ_CP007032.1"/>
</dbReference>
<feature type="domain" description="DUF1858" evidence="1">
    <location>
        <begin position="2"/>
        <end position="54"/>
    </location>
</feature>
<dbReference type="eggNOG" id="COG2846">
    <property type="taxonomic scope" value="Bacteria"/>
</dbReference>
<dbReference type="HOGENOM" id="CLU_180540_1_1_9"/>
<sequence>MITGKETITEVVNKYPKTVEVFLSHGMHCFGCMAAHFENIEQGALAHGINVPSLVKDLNAVTEKEN</sequence>
<dbReference type="Proteomes" id="UP000010847">
    <property type="component" value="Chromosome"/>
</dbReference>
<dbReference type="NCBIfam" id="TIGR03980">
    <property type="entry name" value="prismane_assoc"/>
    <property type="match status" value="1"/>
</dbReference>
<dbReference type="OrthoDB" id="15017at2"/>
<dbReference type="STRING" id="871968.DESME_02910"/>